<reference evidence="1 2" key="1">
    <citation type="submission" date="2020-02" db="EMBL/GenBank/DDBJ databases">
        <title>Draft genome sequence of Limisphaera ngatamarikiensis NGM72.4T, a thermophilic Verrucomicrobia grouped in subdivision 3.</title>
        <authorList>
            <person name="Carere C.R."/>
            <person name="Steen J."/>
            <person name="Hugenholtz P."/>
            <person name="Stott M.B."/>
        </authorList>
    </citation>
    <scope>NUCLEOTIDE SEQUENCE [LARGE SCALE GENOMIC DNA]</scope>
    <source>
        <strain evidence="1 2">NGM72.4</strain>
    </source>
</reference>
<sequence>MAAGVEHSLALVQVGPRLESPRWVADGAFEFSVRGESGVPYRIEYSADLQTWQALTNVVCDCPLITVRDPAAGSAPRRFYRAVSLEWP</sequence>
<comment type="caution">
    <text evidence="1">The sequence shown here is derived from an EMBL/GenBank/DDBJ whole genome shotgun (WGS) entry which is preliminary data.</text>
</comment>
<dbReference type="AlphaFoldDB" id="A0A6M1RCP8"/>
<proteinExistence type="predicted"/>
<dbReference type="Proteomes" id="UP000477311">
    <property type="component" value="Unassembled WGS sequence"/>
</dbReference>
<keyword evidence="2" id="KW-1185">Reference proteome</keyword>
<evidence type="ECO:0000313" key="1">
    <source>
        <dbReference type="EMBL" id="NGO37818.1"/>
    </source>
</evidence>
<organism evidence="1 2">
    <name type="scientific">Limisphaera ngatamarikiensis</name>
    <dbReference type="NCBI Taxonomy" id="1324935"/>
    <lineage>
        <taxon>Bacteria</taxon>
        <taxon>Pseudomonadati</taxon>
        <taxon>Verrucomicrobiota</taxon>
        <taxon>Verrucomicrobiia</taxon>
        <taxon>Limisphaerales</taxon>
        <taxon>Limisphaeraceae</taxon>
        <taxon>Limisphaera</taxon>
    </lineage>
</organism>
<dbReference type="EMBL" id="JAAKYA010000004">
    <property type="protein sequence ID" value="NGO37818.1"/>
    <property type="molecule type" value="Genomic_DNA"/>
</dbReference>
<evidence type="ECO:0000313" key="2">
    <source>
        <dbReference type="Proteomes" id="UP000477311"/>
    </source>
</evidence>
<gene>
    <name evidence="1" type="ORF">G4L39_00150</name>
</gene>
<protein>
    <recommendedName>
        <fullName evidence="3">DUF1349 domain-containing protein</fullName>
    </recommendedName>
</protein>
<name>A0A6M1RCP8_9BACT</name>
<accession>A0A6M1RCP8</accession>
<evidence type="ECO:0008006" key="3">
    <source>
        <dbReference type="Google" id="ProtNLM"/>
    </source>
</evidence>